<sequence>MKAFTREVTKLVSQVLSTILAGQGTRLPTLAPGNHVRACACARLCVRAPVRARASRMRRARIVPPLPSSRHCKEARSVTRSRVLQQCLLGGQRDVTSDLHVCERNPK</sequence>
<dbReference type="AlphaFoldDB" id="A0A0R3UI82"/>
<name>A0A0R3UI82_MESCO</name>
<gene>
    <name evidence="1" type="ORF">MCOS_LOCUS7111</name>
</gene>
<protein>
    <submittedName>
        <fullName evidence="3">Secreted protein</fullName>
    </submittedName>
</protein>
<evidence type="ECO:0000313" key="3">
    <source>
        <dbReference type="WBParaSite" id="MCU_003231-RA"/>
    </source>
</evidence>
<dbReference type="EMBL" id="UXSR01005328">
    <property type="protein sequence ID" value="VDD81108.1"/>
    <property type="molecule type" value="Genomic_DNA"/>
</dbReference>
<keyword evidence="2" id="KW-1185">Reference proteome</keyword>
<reference evidence="1 2" key="1">
    <citation type="submission" date="2018-10" db="EMBL/GenBank/DDBJ databases">
        <authorList>
            <consortium name="Pathogen Informatics"/>
        </authorList>
    </citation>
    <scope>NUCLEOTIDE SEQUENCE [LARGE SCALE GENOMIC DNA]</scope>
</reference>
<dbReference type="WBParaSite" id="MCU_003231-RA">
    <property type="protein sequence ID" value="MCU_003231-RA"/>
    <property type="gene ID" value="MCU_003231"/>
</dbReference>
<dbReference type="Proteomes" id="UP000267029">
    <property type="component" value="Unassembled WGS sequence"/>
</dbReference>
<reference evidence="3" key="2">
    <citation type="submission" date="2019-11" db="UniProtKB">
        <authorList>
            <consortium name="WormBaseParasite"/>
        </authorList>
    </citation>
    <scope>IDENTIFICATION</scope>
</reference>
<organism evidence="3">
    <name type="scientific">Mesocestoides corti</name>
    <name type="common">Flatworm</name>
    <dbReference type="NCBI Taxonomy" id="53468"/>
    <lineage>
        <taxon>Eukaryota</taxon>
        <taxon>Metazoa</taxon>
        <taxon>Spiralia</taxon>
        <taxon>Lophotrochozoa</taxon>
        <taxon>Platyhelminthes</taxon>
        <taxon>Cestoda</taxon>
        <taxon>Eucestoda</taxon>
        <taxon>Cyclophyllidea</taxon>
        <taxon>Mesocestoididae</taxon>
        <taxon>Mesocestoides</taxon>
    </lineage>
</organism>
<proteinExistence type="predicted"/>
<evidence type="ECO:0000313" key="2">
    <source>
        <dbReference type="Proteomes" id="UP000267029"/>
    </source>
</evidence>
<accession>A0A0R3UI82</accession>
<evidence type="ECO:0000313" key="1">
    <source>
        <dbReference type="EMBL" id="VDD81108.1"/>
    </source>
</evidence>